<gene>
    <name evidence="2" type="ORF">CK203_091987</name>
</gene>
<feature type="compositionally biased region" description="Acidic residues" evidence="1">
    <location>
        <begin position="58"/>
        <end position="78"/>
    </location>
</feature>
<dbReference type="AlphaFoldDB" id="A0A438DEW8"/>
<evidence type="ECO:0000256" key="1">
    <source>
        <dbReference type="SAM" id="MobiDB-lite"/>
    </source>
</evidence>
<accession>A0A438DEW8</accession>
<protein>
    <submittedName>
        <fullName evidence="2">Uncharacterized protein</fullName>
    </submittedName>
</protein>
<name>A0A438DEW8_VITVI</name>
<comment type="caution">
    <text evidence="2">The sequence shown here is derived from an EMBL/GenBank/DDBJ whole genome shotgun (WGS) entry which is preliminary data.</text>
</comment>
<reference evidence="2 3" key="1">
    <citation type="journal article" date="2018" name="PLoS Genet.">
        <title>Population sequencing reveals clonal diversity and ancestral inbreeding in the grapevine cultivar Chardonnay.</title>
        <authorList>
            <person name="Roach M.J."/>
            <person name="Johnson D.L."/>
            <person name="Bohlmann J."/>
            <person name="van Vuuren H.J."/>
            <person name="Jones S.J."/>
            <person name="Pretorius I.S."/>
            <person name="Schmidt S.A."/>
            <person name="Borneman A.R."/>
        </authorList>
    </citation>
    <scope>NUCLEOTIDE SEQUENCE [LARGE SCALE GENOMIC DNA]</scope>
    <source>
        <strain evidence="3">cv. Chardonnay</strain>
        <tissue evidence="2">Leaf</tissue>
    </source>
</reference>
<dbReference type="Proteomes" id="UP000288805">
    <property type="component" value="Unassembled WGS sequence"/>
</dbReference>
<sequence>MNKFQPLVVRNDWTVACMLVVPSKYGMSSVQLFIEQAPNHYHLSNKMGNLTRLSIGDTDVDDENERDKEDDKDDAIDTDEIHLPNDDENCCQIENIDLVMVQQVVECESTRFVNLEVGDKSTNPEVEFEVENTSPVASPDDTQVNISNGNLEATFAPVSYHMPPTPQFLNTNEAINCVVLG</sequence>
<evidence type="ECO:0000313" key="2">
    <source>
        <dbReference type="EMBL" id="RVW34034.1"/>
    </source>
</evidence>
<organism evidence="2 3">
    <name type="scientific">Vitis vinifera</name>
    <name type="common">Grape</name>
    <dbReference type="NCBI Taxonomy" id="29760"/>
    <lineage>
        <taxon>Eukaryota</taxon>
        <taxon>Viridiplantae</taxon>
        <taxon>Streptophyta</taxon>
        <taxon>Embryophyta</taxon>
        <taxon>Tracheophyta</taxon>
        <taxon>Spermatophyta</taxon>
        <taxon>Magnoliopsida</taxon>
        <taxon>eudicotyledons</taxon>
        <taxon>Gunneridae</taxon>
        <taxon>Pentapetalae</taxon>
        <taxon>rosids</taxon>
        <taxon>Vitales</taxon>
        <taxon>Vitaceae</taxon>
        <taxon>Viteae</taxon>
        <taxon>Vitis</taxon>
    </lineage>
</organism>
<evidence type="ECO:0000313" key="3">
    <source>
        <dbReference type="Proteomes" id="UP000288805"/>
    </source>
</evidence>
<proteinExistence type="predicted"/>
<feature type="region of interest" description="Disordered" evidence="1">
    <location>
        <begin position="54"/>
        <end position="79"/>
    </location>
</feature>
<dbReference type="EMBL" id="QGNW01001659">
    <property type="protein sequence ID" value="RVW34034.1"/>
    <property type="molecule type" value="Genomic_DNA"/>
</dbReference>